<dbReference type="RefSeq" id="WP_065378212.1">
    <property type="nucleotide sequence ID" value="NZ_CAKARP010000007.1"/>
</dbReference>
<dbReference type="Pfam" id="PF00085">
    <property type="entry name" value="Thioredoxin"/>
    <property type="match status" value="1"/>
</dbReference>
<dbReference type="EMBL" id="PNGT01000002">
    <property type="protein sequence ID" value="PMC52830.1"/>
    <property type="molecule type" value="Genomic_DNA"/>
</dbReference>
<dbReference type="InterPro" id="IPR050620">
    <property type="entry name" value="Thioredoxin_H-type-like"/>
</dbReference>
<protein>
    <submittedName>
        <fullName evidence="2">Thioredoxin</fullName>
    </submittedName>
</protein>
<feature type="domain" description="Thioredoxin" evidence="1">
    <location>
        <begin position="1"/>
        <end position="108"/>
    </location>
</feature>
<dbReference type="InterPro" id="IPR013766">
    <property type="entry name" value="Thioredoxin_domain"/>
</dbReference>
<name>A0A2N6SFY9_9BACL</name>
<dbReference type="PANTHER" id="PTHR10438">
    <property type="entry name" value="THIOREDOXIN"/>
    <property type="match status" value="1"/>
</dbReference>
<dbReference type="InterPro" id="IPR036249">
    <property type="entry name" value="Thioredoxin-like_sf"/>
</dbReference>
<dbReference type="Gene3D" id="3.40.30.10">
    <property type="entry name" value="Glutaredoxin"/>
    <property type="match status" value="1"/>
</dbReference>
<dbReference type="STRING" id="84135.GCA_001052115_00488"/>
<dbReference type="SUPFAM" id="SSF52833">
    <property type="entry name" value="Thioredoxin-like"/>
    <property type="match status" value="1"/>
</dbReference>
<gene>
    <name evidence="2" type="ORF">CJ218_02760</name>
</gene>
<dbReference type="PANTHER" id="PTHR10438:SF468">
    <property type="entry name" value="THIOREDOXIN-1-RELATED"/>
    <property type="match status" value="1"/>
</dbReference>
<dbReference type="AlphaFoldDB" id="A0A2N6SFY9"/>
<proteinExistence type="predicted"/>
<dbReference type="CDD" id="cd02947">
    <property type="entry name" value="TRX_family"/>
    <property type="match status" value="1"/>
</dbReference>
<dbReference type="OrthoDB" id="7629852at2"/>
<evidence type="ECO:0000313" key="3">
    <source>
        <dbReference type="Proteomes" id="UP000235670"/>
    </source>
</evidence>
<evidence type="ECO:0000313" key="2">
    <source>
        <dbReference type="EMBL" id="PMC52830.1"/>
    </source>
</evidence>
<dbReference type="PROSITE" id="PS51352">
    <property type="entry name" value="THIOREDOXIN_2"/>
    <property type="match status" value="1"/>
</dbReference>
<comment type="caution">
    <text evidence="2">The sequence shown here is derived from an EMBL/GenBank/DDBJ whole genome shotgun (WGS) entry which is preliminary data.</text>
</comment>
<reference evidence="2 3" key="1">
    <citation type="submission" date="2017-09" db="EMBL/GenBank/DDBJ databases">
        <title>Bacterial strain isolated from the female urinary microbiota.</title>
        <authorList>
            <person name="Thomas-White K."/>
            <person name="Kumar N."/>
            <person name="Forster S."/>
            <person name="Putonti C."/>
            <person name="Lawley T."/>
            <person name="Wolfe A.J."/>
        </authorList>
    </citation>
    <scope>NUCLEOTIDE SEQUENCE [LARGE SCALE GENOMIC DNA]</scope>
    <source>
        <strain evidence="2 3">UMB0186</strain>
    </source>
</reference>
<organism evidence="2 3">
    <name type="scientific">Gemella sanguinis</name>
    <dbReference type="NCBI Taxonomy" id="84135"/>
    <lineage>
        <taxon>Bacteria</taxon>
        <taxon>Bacillati</taxon>
        <taxon>Bacillota</taxon>
        <taxon>Bacilli</taxon>
        <taxon>Bacillales</taxon>
        <taxon>Gemellaceae</taxon>
        <taxon>Gemella</taxon>
    </lineage>
</organism>
<evidence type="ECO:0000259" key="1">
    <source>
        <dbReference type="PROSITE" id="PS51352"/>
    </source>
</evidence>
<sequence length="108" mass="12758">MFSYIEKLSTIDDFKTFKENNEKVVFVFSAPWCPDCVMLDRFFEDTVNKFNDIKFVYVNRDDFSEITEALDVMGIPSFVAYKNNKEVSRFVSKFSKTQQEVEDFLSNI</sequence>
<accession>A0A2N6SFY9</accession>
<dbReference type="Proteomes" id="UP000235670">
    <property type="component" value="Unassembled WGS sequence"/>
</dbReference>